<keyword evidence="3" id="KW-1185">Reference proteome</keyword>
<protein>
    <submittedName>
        <fullName evidence="2">Nuclear transport factor 2 family protein</fullName>
    </submittedName>
</protein>
<comment type="caution">
    <text evidence="2">The sequence shown here is derived from an EMBL/GenBank/DDBJ whole genome shotgun (WGS) entry which is preliminary data.</text>
</comment>
<accession>A0ABW2T9D0</accession>
<sequence>MTVTPETTREIVDAFFTRFGSGDLPGLLDLFADRVDFSVPGAPNVPWTGTRSTRDEIAEFFTLLGTELTPADEFTVNATVLDGDHAVVTGRSRFGVLSTGKAFTNDFALHFTVTDARISGYHMHEDSHAISVAFTD</sequence>
<dbReference type="InterPro" id="IPR037401">
    <property type="entry name" value="SnoaL-like"/>
</dbReference>
<proteinExistence type="predicted"/>
<evidence type="ECO:0000313" key="3">
    <source>
        <dbReference type="Proteomes" id="UP001596514"/>
    </source>
</evidence>
<dbReference type="Proteomes" id="UP001596514">
    <property type="component" value="Unassembled WGS sequence"/>
</dbReference>
<evidence type="ECO:0000313" key="2">
    <source>
        <dbReference type="EMBL" id="MFC7605082.1"/>
    </source>
</evidence>
<reference evidence="3" key="1">
    <citation type="journal article" date="2019" name="Int. J. Syst. Evol. Microbiol.">
        <title>The Global Catalogue of Microorganisms (GCM) 10K type strain sequencing project: providing services to taxonomists for standard genome sequencing and annotation.</title>
        <authorList>
            <consortium name="The Broad Institute Genomics Platform"/>
            <consortium name="The Broad Institute Genome Sequencing Center for Infectious Disease"/>
            <person name="Wu L."/>
            <person name="Ma J."/>
        </authorList>
    </citation>
    <scope>NUCLEOTIDE SEQUENCE [LARGE SCALE GENOMIC DNA]</scope>
    <source>
        <strain evidence="3">JCM 10083</strain>
    </source>
</reference>
<dbReference type="EMBL" id="JBHTEE010000001">
    <property type="protein sequence ID" value="MFC7605082.1"/>
    <property type="molecule type" value="Genomic_DNA"/>
</dbReference>
<dbReference type="PANTHER" id="PTHR41252">
    <property type="entry name" value="BLR2505 PROTEIN"/>
    <property type="match status" value="1"/>
</dbReference>
<evidence type="ECO:0000259" key="1">
    <source>
        <dbReference type="Pfam" id="PF12680"/>
    </source>
</evidence>
<organism evidence="2 3">
    <name type="scientific">Streptosporangium amethystogenes subsp. fukuiense</name>
    <dbReference type="NCBI Taxonomy" id="698418"/>
    <lineage>
        <taxon>Bacteria</taxon>
        <taxon>Bacillati</taxon>
        <taxon>Actinomycetota</taxon>
        <taxon>Actinomycetes</taxon>
        <taxon>Streptosporangiales</taxon>
        <taxon>Streptosporangiaceae</taxon>
        <taxon>Streptosporangium</taxon>
    </lineage>
</organism>
<name>A0ABW2T9D0_9ACTN</name>
<dbReference type="Gene3D" id="3.10.450.50">
    <property type="match status" value="1"/>
</dbReference>
<dbReference type="Pfam" id="PF12680">
    <property type="entry name" value="SnoaL_2"/>
    <property type="match status" value="1"/>
</dbReference>
<dbReference type="PANTHER" id="PTHR41252:SF1">
    <property type="entry name" value="BLR2505 PROTEIN"/>
    <property type="match status" value="1"/>
</dbReference>
<dbReference type="RefSeq" id="WP_343962467.1">
    <property type="nucleotide sequence ID" value="NZ_BAAAGK010000007.1"/>
</dbReference>
<feature type="domain" description="SnoaL-like" evidence="1">
    <location>
        <begin position="12"/>
        <end position="119"/>
    </location>
</feature>
<dbReference type="SUPFAM" id="SSF54427">
    <property type="entry name" value="NTF2-like"/>
    <property type="match status" value="1"/>
</dbReference>
<dbReference type="InterPro" id="IPR032710">
    <property type="entry name" value="NTF2-like_dom_sf"/>
</dbReference>
<gene>
    <name evidence="2" type="ORF">ACFQVD_33735</name>
</gene>